<keyword evidence="6 7" id="KW-0472">Membrane</keyword>
<evidence type="ECO:0000256" key="1">
    <source>
        <dbReference type="ARBA" id="ARBA00004651"/>
    </source>
</evidence>
<evidence type="ECO:0000256" key="4">
    <source>
        <dbReference type="ARBA" id="ARBA00022692"/>
    </source>
</evidence>
<organism evidence="8">
    <name type="scientific">marine sediment metagenome</name>
    <dbReference type="NCBI Taxonomy" id="412755"/>
    <lineage>
        <taxon>unclassified sequences</taxon>
        <taxon>metagenomes</taxon>
        <taxon>ecological metagenomes</taxon>
    </lineage>
</organism>
<evidence type="ECO:0000313" key="8">
    <source>
        <dbReference type="EMBL" id="GAI32312.1"/>
    </source>
</evidence>
<evidence type="ECO:0000256" key="2">
    <source>
        <dbReference type="ARBA" id="ARBA00022448"/>
    </source>
</evidence>
<sequence>MGLQVYYLGVSIYGWIYWSRGGISRNEKSSLPVRRISRQLALVLSVTGIVIMLGIVYILKNFTDSDVPWGDGFTTAGSIVATWMLARKVLEHWLVWVVVDSVAAGLYFYKGLYPSFLLYLIFTIIAV</sequence>
<keyword evidence="3" id="KW-1003">Cell membrane</keyword>
<name>X1MKZ0_9ZZZZ</name>
<evidence type="ECO:0000256" key="6">
    <source>
        <dbReference type="ARBA" id="ARBA00023136"/>
    </source>
</evidence>
<dbReference type="NCBIfam" id="TIGR01528">
    <property type="entry name" value="NMN_trans_PnuC"/>
    <property type="match status" value="1"/>
</dbReference>
<accession>X1MKZ0</accession>
<feature type="non-terminal residue" evidence="8">
    <location>
        <position position="127"/>
    </location>
</feature>
<comment type="subcellular location">
    <subcellularLocation>
        <location evidence="1">Cell membrane</location>
        <topology evidence="1">Multi-pass membrane protein</topology>
    </subcellularLocation>
</comment>
<evidence type="ECO:0000256" key="5">
    <source>
        <dbReference type="ARBA" id="ARBA00022989"/>
    </source>
</evidence>
<keyword evidence="2" id="KW-0813">Transport</keyword>
<reference evidence="8" key="1">
    <citation type="journal article" date="2014" name="Front. Microbiol.">
        <title>High frequency of phylogenetically diverse reductive dehalogenase-homologous genes in deep subseafloor sedimentary metagenomes.</title>
        <authorList>
            <person name="Kawai M."/>
            <person name="Futagami T."/>
            <person name="Toyoda A."/>
            <person name="Takaki Y."/>
            <person name="Nishi S."/>
            <person name="Hori S."/>
            <person name="Arai W."/>
            <person name="Tsubouchi T."/>
            <person name="Morono Y."/>
            <person name="Uchiyama I."/>
            <person name="Ito T."/>
            <person name="Fujiyama A."/>
            <person name="Inagaki F."/>
            <person name="Takami H."/>
        </authorList>
    </citation>
    <scope>NUCLEOTIDE SEQUENCE</scope>
    <source>
        <strain evidence="8">Expedition CK06-06</strain>
    </source>
</reference>
<evidence type="ECO:0000256" key="3">
    <source>
        <dbReference type="ARBA" id="ARBA00022475"/>
    </source>
</evidence>
<dbReference type="InterPro" id="IPR006419">
    <property type="entry name" value="NMN_transpt_PnuC"/>
</dbReference>
<keyword evidence="5 7" id="KW-1133">Transmembrane helix</keyword>
<feature type="transmembrane region" description="Helical" evidence="7">
    <location>
        <begin position="40"/>
        <end position="59"/>
    </location>
</feature>
<dbReference type="GO" id="GO:0034257">
    <property type="term" value="F:nicotinamide riboside transmembrane transporter activity"/>
    <property type="evidence" value="ECO:0007669"/>
    <property type="project" value="InterPro"/>
</dbReference>
<dbReference type="PANTHER" id="PTHR36122">
    <property type="entry name" value="NICOTINAMIDE RIBOSIDE TRANSPORTER PNUC"/>
    <property type="match status" value="1"/>
</dbReference>
<proteinExistence type="predicted"/>
<keyword evidence="4 7" id="KW-0812">Transmembrane</keyword>
<protein>
    <recommendedName>
        <fullName evidence="9">Nicotinamide mononucleotide transporter PnuC</fullName>
    </recommendedName>
</protein>
<dbReference type="PANTHER" id="PTHR36122:SF2">
    <property type="entry name" value="NICOTINAMIDE RIBOSIDE TRANSPORTER PNUC"/>
    <property type="match status" value="1"/>
</dbReference>
<dbReference type="EMBL" id="BARV01017039">
    <property type="protein sequence ID" value="GAI32312.1"/>
    <property type="molecule type" value="Genomic_DNA"/>
</dbReference>
<gene>
    <name evidence="8" type="ORF">S06H3_29107</name>
</gene>
<comment type="caution">
    <text evidence="8">The sequence shown here is derived from an EMBL/GenBank/DDBJ whole genome shotgun (WGS) entry which is preliminary data.</text>
</comment>
<evidence type="ECO:0000256" key="7">
    <source>
        <dbReference type="SAM" id="Phobius"/>
    </source>
</evidence>
<dbReference type="AlphaFoldDB" id="X1MKZ0"/>
<dbReference type="GO" id="GO:0005886">
    <property type="term" value="C:plasma membrane"/>
    <property type="evidence" value="ECO:0007669"/>
    <property type="project" value="UniProtKB-SubCell"/>
</dbReference>
<dbReference type="Pfam" id="PF04973">
    <property type="entry name" value="NMN_transporter"/>
    <property type="match status" value="1"/>
</dbReference>
<evidence type="ECO:0008006" key="9">
    <source>
        <dbReference type="Google" id="ProtNLM"/>
    </source>
</evidence>